<accession>A0A8X6TD18</accession>
<name>A0A8X6TD18_NEPPI</name>
<dbReference type="EMBL" id="BMAW01055584">
    <property type="protein sequence ID" value="GFT01642.1"/>
    <property type="molecule type" value="Genomic_DNA"/>
</dbReference>
<dbReference type="AlphaFoldDB" id="A0A8X6TD18"/>
<evidence type="ECO:0000313" key="2">
    <source>
        <dbReference type="EMBL" id="GFT01642.1"/>
    </source>
</evidence>
<protein>
    <submittedName>
        <fullName evidence="2">Uncharacterized protein</fullName>
    </submittedName>
</protein>
<evidence type="ECO:0000256" key="1">
    <source>
        <dbReference type="SAM" id="MobiDB-lite"/>
    </source>
</evidence>
<dbReference type="Proteomes" id="UP000887013">
    <property type="component" value="Unassembled WGS sequence"/>
</dbReference>
<feature type="region of interest" description="Disordered" evidence="1">
    <location>
        <begin position="1"/>
        <end position="20"/>
    </location>
</feature>
<gene>
    <name evidence="2" type="ORF">NPIL_371871</name>
</gene>
<keyword evidence="3" id="KW-1185">Reference proteome</keyword>
<evidence type="ECO:0000313" key="3">
    <source>
        <dbReference type="Proteomes" id="UP000887013"/>
    </source>
</evidence>
<organism evidence="2 3">
    <name type="scientific">Nephila pilipes</name>
    <name type="common">Giant wood spider</name>
    <name type="synonym">Nephila maculata</name>
    <dbReference type="NCBI Taxonomy" id="299642"/>
    <lineage>
        <taxon>Eukaryota</taxon>
        <taxon>Metazoa</taxon>
        <taxon>Ecdysozoa</taxon>
        <taxon>Arthropoda</taxon>
        <taxon>Chelicerata</taxon>
        <taxon>Arachnida</taxon>
        <taxon>Araneae</taxon>
        <taxon>Araneomorphae</taxon>
        <taxon>Entelegynae</taxon>
        <taxon>Araneoidea</taxon>
        <taxon>Nephilidae</taxon>
        <taxon>Nephila</taxon>
    </lineage>
</organism>
<comment type="caution">
    <text evidence="2">The sequence shown here is derived from an EMBL/GenBank/DDBJ whole genome shotgun (WGS) entry which is preliminary data.</text>
</comment>
<reference evidence="2" key="1">
    <citation type="submission" date="2020-08" db="EMBL/GenBank/DDBJ databases">
        <title>Multicomponent nature underlies the extraordinary mechanical properties of spider dragline silk.</title>
        <authorList>
            <person name="Kono N."/>
            <person name="Nakamura H."/>
            <person name="Mori M."/>
            <person name="Yoshida Y."/>
            <person name="Ohtoshi R."/>
            <person name="Malay A.D."/>
            <person name="Moran D.A.P."/>
            <person name="Tomita M."/>
            <person name="Numata K."/>
            <person name="Arakawa K."/>
        </authorList>
    </citation>
    <scope>NUCLEOTIDE SEQUENCE</scope>
</reference>
<sequence length="100" mass="11759">MKTLKQLPKDEEDNFPKASREFLHEPRVERKVELRRSKGVTALRDIKENRNAVTQSKSKVQQYLQRCTAYNNQTVDPLGLYDHVVTKAKIFLQTLWPSPY</sequence>
<proteinExistence type="predicted"/>